<dbReference type="Proteomes" id="UP000255036">
    <property type="component" value="Unassembled WGS sequence"/>
</dbReference>
<feature type="transmembrane region" description="Helical" evidence="8">
    <location>
        <begin position="58"/>
        <end position="79"/>
    </location>
</feature>
<evidence type="ECO:0000256" key="5">
    <source>
        <dbReference type="ARBA" id="ARBA00023065"/>
    </source>
</evidence>
<dbReference type="CDD" id="cd01031">
    <property type="entry name" value="EriC"/>
    <property type="match status" value="1"/>
</dbReference>
<organism evidence="10 11">
    <name type="scientific">Anaerosacchariphilus polymeriproducens</name>
    <dbReference type="NCBI Taxonomy" id="1812858"/>
    <lineage>
        <taxon>Bacteria</taxon>
        <taxon>Bacillati</taxon>
        <taxon>Bacillota</taxon>
        <taxon>Clostridia</taxon>
        <taxon>Lachnospirales</taxon>
        <taxon>Lachnospiraceae</taxon>
        <taxon>Anaerosacchariphilus</taxon>
    </lineage>
</organism>
<keyword evidence="5" id="KW-0406">Ion transport</keyword>
<dbReference type="OrthoDB" id="9812438at2"/>
<evidence type="ECO:0000256" key="4">
    <source>
        <dbReference type="ARBA" id="ARBA00022989"/>
    </source>
</evidence>
<dbReference type="PROSITE" id="PS51202">
    <property type="entry name" value="RCK_C"/>
    <property type="match status" value="1"/>
</dbReference>
<evidence type="ECO:0000256" key="3">
    <source>
        <dbReference type="ARBA" id="ARBA00022692"/>
    </source>
</evidence>
<comment type="subcellular location">
    <subcellularLocation>
        <location evidence="1">Membrane</location>
        <topology evidence="1">Multi-pass membrane protein</topology>
    </subcellularLocation>
</comment>
<feature type="transmembrane region" description="Helical" evidence="8">
    <location>
        <begin position="330"/>
        <end position="355"/>
    </location>
</feature>
<keyword evidence="6 8" id="KW-0472">Membrane</keyword>
<evidence type="ECO:0000259" key="9">
    <source>
        <dbReference type="PROSITE" id="PS51202"/>
    </source>
</evidence>
<keyword evidence="7" id="KW-0868">Chloride</keyword>
<dbReference type="GO" id="GO:0008324">
    <property type="term" value="F:monoatomic cation transmembrane transporter activity"/>
    <property type="evidence" value="ECO:0007669"/>
    <property type="project" value="InterPro"/>
</dbReference>
<dbReference type="GO" id="GO:0006813">
    <property type="term" value="P:potassium ion transport"/>
    <property type="evidence" value="ECO:0007669"/>
    <property type="project" value="InterPro"/>
</dbReference>
<dbReference type="GO" id="GO:0005886">
    <property type="term" value="C:plasma membrane"/>
    <property type="evidence" value="ECO:0007669"/>
    <property type="project" value="TreeGrafter"/>
</dbReference>
<evidence type="ECO:0000313" key="11">
    <source>
        <dbReference type="Proteomes" id="UP000255036"/>
    </source>
</evidence>
<dbReference type="SUPFAM" id="SSF81340">
    <property type="entry name" value="Clc chloride channel"/>
    <property type="match status" value="1"/>
</dbReference>
<accession>A0A371ASX3</accession>
<reference evidence="10 11" key="1">
    <citation type="submission" date="2018-07" db="EMBL/GenBank/DDBJ databases">
        <title>Anaerosacharophilus polymeroproducens gen. nov. sp. nov., an anaerobic bacterium isolated from salt field.</title>
        <authorList>
            <person name="Kim W."/>
            <person name="Yang S.-H."/>
            <person name="Oh J."/>
            <person name="Lee J.-H."/>
            <person name="Kwon K.K."/>
        </authorList>
    </citation>
    <scope>NUCLEOTIDE SEQUENCE [LARGE SCALE GENOMIC DNA]</scope>
    <source>
        <strain evidence="10 11">MCWD5</strain>
    </source>
</reference>
<evidence type="ECO:0000313" key="10">
    <source>
        <dbReference type="EMBL" id="RDU22676.1"/>
    </source>
</evidence>
<dbReference type="InterPro" id="IPR001807">
    <property type="entry name" value="ClC"/>
</dbReference>
<name>A0A371ASX3_9FIRM</name>
<dbReference type="AlphaFoldDB" id="A0A371ASX3"/>
<feature type="transmembrane region" description="Helical" evidence="8">
    <location>
        <begin position="303"/>
        <end position="324"/>
    </location>
</feature>
<dbReference type="PRINTS" id="PR00762">
    <property type="entry name" value="CLCHANNEL"/>
</dbReference>
<evidence type="ECO:0000256" key="7">
    <source>
        <dbReference type="ARBA" id="ARBA00023214"/>
    </source>
</evidence>
<proteinExistence type="predicted"/>
<dbReference type="SUPFAM" id="SSF116726">
    <property type="entry name" value="TrkA C-terminal domain-like"/>
    <property type="match status" value="1"/>
</dbReference>
<feature type="transmembrane region" description="Helical" evidence="8">
    <location>
        <begin position="271"/>
        <end position="291"/>
    </location>
</feature>
<evidence type="ECO:0000256" key="6">
    <source>
        <dbReference type="ARBA" id="ARBA00023136"/>
    </source>
</evidence>
<dbReference type="PANTHER" id="PTHR45711:SF6">
    <property type="entry name" value="CHLORIDE CHANNEL PROTEIN"/>
    <property type="match status" value="1"/>
</dbReference>
<sequence length="520" mass="56705">MSNNYKSLVNTHTRKLYIVYKSLFIGVLAGAVSVAFRFTLEKVGIFSEIVYHFFRENLIYIPILLVILGFVGLAVGLLVQKYPLIGGSGIPQVKAHMIGAVKNKWLTSMIFKFIGGTISIIGGLSVGREGPSIQLGACVAQGVGEKIASTRTERKVLIAGGASAGLAAAFNAPLAGTMFAIEELFKYFSPIVLLAVTSAAVVADFISKTIFGIEPVFNFAVNDSIPLHGYWVFIPIGIILGLAGAFYNWSLINTQNIMKNIFKKFPYVKPVIPFLAAGVLGIYLPIVLGGGHHLIKELSIEKSFLWLIIILIIKFVFSIVSFSSGAPGGIFFPLLVLGATLGAVLGKISVTYLGFDPSLYHNFIVLAMVGMFTAIVRAPITGIILLTEMTGSFTHLLSFTTVAVIAYITADLVKSEPIYESLLESYLKKNDLKTTKRDHVRRITVESVVHFGSNCEKKLVKQIPFPDESLLISIRRDGKEIIPRGDVEMKAGDYLVVITAVKDEHKVRTFLDEMTSSTHC</sequence>
<keyword evidence="4 8" id="KW-1133">Transmembrane helix</keyword>
<dbReference type="Gene3D" id="1.10.3080.10">
    <property type="entry name" value="Clc chloride channel"/>
    <property type="match status" value="1"/>
</dbReference>
<keyword evidence="2" id="KW-0813">Transport</keyword>
<feature type="transmembrane region" description="Helical" evidence="8">
    <location>
        <begin position="187"/>
        <end position="206"/>
    </location>
</feature>
<dbReference type="Gene3D" id="3.30.70.1450">
    <property type="entry name" value="Regulator of K+ conductance, C-terminal domain"/>
    <property type="match status" value="1"/>
</dbReference>
<gene>
    <name evidence="10" type="ORF">DWV06_15270</name>
</gene>
<feature type="transmembrane region" description="Helical" evidence="8">
    <location>
        <begin position="362"/>
        <end position="386"/>
    </location>
</feature>
<evidence type="ECO:0000256" key="2">
    <source>
        <dbReference type="ARBA" id="ARBA00022448"/>
    </source>
</evidence>
<dbReference type="InterPro" id="IPR036721">
    <property type="entry name" value="RCK_C_sf"/>
</dbReference>
<feature type="transmembrane region" description="Helical" evidence="8">
    <location>
        <begin position="227"/>
        <end position="251"/>
    </location>
</feature>
<dbReference type="InterPro" id="IPR006037">
    <property type="entry name" value="RCK_C"/>
</dbReference>
<feature type="transmembrane region" description="Helical" evidence="8">
    <location>
        <begin position="392"/>
        <end position="413"/>
    </location>
</feature>
<feature type="domain" description="RCK C-terminal" evidence="9">
    <location>
        <begin position="430"/>
        <end position="513"/>
    </location>
</feature>
<dbReference type="Pfam" id="PF02080">
    <property type="entry name" value="TrkA_C"/>
    <property type="match status" value="1"/>
</dbReference>
<comment type="caution">
    <text evidence="10">The sequence shown here is derived from an EMBL/GenBank/DDBJ whole genome shotgun (WGS) entry which is preliminary data.</text>
</comment>
<keyword evidence="11" id="KW-1185">Reference proteome</keyword>
<dbReference type="InterPro" id="IPR014743">
    <property type="entry name" value="Cl-channel_core"/>
</dbReference>
<dbReference type="Pfam" id="PF00654">
    <property type="entry name" value="Voltage_CLC"/>
    <property type="match status" value="1"/>
</dbReference>
<evidence type="ECO:0000256" key="1">
    <source>
        <dbReference type="ARBA" id="ARBA00004141"/>
    </source>
</evidence>
<evidence type="ECO:0000256" key="8">
    <source>
        <dbReference type="SAM" id="Phobius"/>
    </source>
</evidence>
<feature type="transmembrane region" description="Helical" evidence="8">
    <location>
        <begin position="156"/>
        <end position="181"/>
    </location>
</feature>
<keyword evidence="3 8" id="KW-0812">Transmembrane</keyword>
<dbReference type="PANTHER" id="PTHR45711">
    <property type="entry name" value="CHLORIDE CHANNEL PROTEIN"/>
    <property type="match status" value="1"/>
</dbReference>
<protein>
    <submittedName>
        <fullName evidence="10">ClC family H(+)/Cl(-) exchange transporter</fullName>
    </submittedName>
</protein>
<dbReference type="EMBL" id="QRCT01000049">
    <property type="protein sequence ID" value="RDU22676.1"/>
    <property type="molecule type" value="Genomic_DNA"/>
</dbReference>
<dbReference type="GO" id="GO:0005247">
    <property type="term" value="F:voltage-gated chloride channel activity"/>
    <property type="evidence" value="ECO:0007669"/>
    <property type="project" value="TreeGrafter"/>
</dbReference>
<feature type="transmembrane region" description="Helical" evidence="8">
    <location>
        <begin position="16"/>
        <end position="38"/>
    </location>
</feature>